<dbReference type="Proteomes" id="UP000249056">
    <property type="component" value="Unassembled WGS sequence"/>
</dbReference>
<feature type="signal peptide" evidence="2">
    <location>
        <begin position="1"/>
        <end position="18"/>
    </location>
</feature>
<dbReference type="EMBL" id="QKRW01000033">
    <property type="protein sequence ID" value="RAL61291.1"/>
    <property type="molecule type" value="Genomic_DNA"/>
</dbReference>
<keyword evidence="2" id="KW-0732">Signal</keyword>
<keyword evidence="4" id="KW-1185">Reference proteome</keyword>
<feature type="region of interest" description="Disordered" evidence="1">
    <location>
        <begin position="74"/>
        <end position="97"/>
    </location>
</feature>
<comment type="caution">
    <text evidence="3">The sequence shown here is derived from an EMBL/GenBank/DDBJ whole genome shotgun (WGS) entry which is preliminary data.</text>
</comment>
<name>A0A395IMA8_9HELO</name>
<evidence type="ECO:0000256" key="1">
    <source>
        <dbReference type="SAM" id="MobiDB-lite"/>
    </source>
</evidence>
<gene>
    <name evidence="3" type="ORF">DID88_010370</name>
</gene>
<accession>A0A395IMA8</accession>
<sequence length="225" mass="21775">MRPTIFTTIFCLRTLTQGLAIPKRQNTDMVMPAVSEPPASISAATKPAIGSTATLTDPIHAGGQKTASGIPIGASISPAGTPADPSTAKGGEKAPGVASDITGPVGLGLGSFLTPAGAITSSVAAGSKMGGLKREEEKTAADAIMEAPSALTIPTVPGLDAENGLGRTRKPGNIVDAGAPHGPKKAPGPAASTADRAVGLGLGGFLTPAGAITSTVAAGLKGGGL</sequence>
<evidence type="ECO:0000313" key="4">
    <source>
        <dbReference type="Proteomes" id="UP000249056"/>
    </source>
</evidence>
<reference evidence="3 4" key="1">
    <citation type="submission" date="2018-06" db="EMBL/GenBank/DDBJ databases">
        <title>Genome Sequence of the Brown Rot Fungal Pathogen Monilinia fructigena.</title>
        <authorList>
            <person name="Landi L."/>
            <person name="De Miccolis Angelini R.M."/>
            <person name="Pollastro S."/>
            <person name="Abate D."/>
            <person name="Faretra F."/>
            <person name="Romanazzi G."/>
        </authorList>
    </citation>
    <scope>NUCLEOTIDE SEQUENCE [LARGE SCALE GENOMIC DNA]</scope>
    <source>
        <strain evidence="3 4">Mfrg269</strain>
    </source>
</reference>
<proteinExistence type="predicted"/>
<evidence type="ECO:0000313" key="3">
    <source>
        <dbReference type="EMBL" id="RAL61291.1"/>
    </source>
</evidence>
<dbReference type="AlphaFoldDB" id="A0A395IMA8"/>
<protein>
    <submittedName>
        <fullName evidence="3">Uncharacterized protein</fullName>
    </submittedName>
</protein>
<dbReference type="OrthoDB" id="10422842at2759"/>
<feature type="chain" id="PRO_5017369039" evidence="2">
    <location>
        <begin position="19"/>
        <end position="225"/>
    </location>
</feature>
<evidence type="ECO:0000256" key="2">
    <source>
        <dbReference type="SAM" id="SignalP"/>
    </source>
</evidence>
<organism evidence="3 4">
    <name type="scientific">Monilinia fructigena</name>
    <dbReference type="NCBI Taxonomy" id="38457"/>
    <lineage>
        <taxon>Eukaryota</taxon>
        <taxon>Fungi</taxon>
        <taxon>Dikarya</taxon>
        <taxon>Ascomycota</taxon>
        <taxon>Pezizomycotina</taxon>
        <taxon>Leotiomycetes</taxon>
        <taxon>Helotiales</taxon>
        <taxon>Sclerotiniaceae</taxon>
        <taxon>Monilinia</taxon>
    </lineage>
</organism>